<dbReference type="InterPro" id="IPR000253">
    <property type="entry name" value="FHA_dom"/>
</dbReference>
<dbReference type="SMART" id="SM00240">
    <property type="entry name" value="FHA"/>
    <property type="match status" value="1"/>
</dbReference>
<dbReference type="PROSITE" id="PS50006">
    <property type="entry name" value="FHA_DOMAIN"/>
    <property type="match status" value="1"/>
</dbReference>
<dbReference type="GO" id="GO:0000981">
    <property type="term" value="F:DNA-binding transcription factor activity, RNA polymerase II-specific"/>
    <property type="evidence" value="ECO:0007669"/>
    <property type="project" value="TreeGrafter"/>
</dbReference>
<dbReference type="CDD" id="cd22701">
    <property type="entry name" value="FHA_FKH1-like"/>
    <property type="match status" value="1"/>
</dbReference>
<dbReference type="PROSITE" id="PS50039">
    <property type="entry name" value="FORK_HEAD_3"/>
    <property type="match status" value="1"/>
</dbReference>
<dbReference type="SUPFAM" id="SSF49879">
    <property type="entry name" value="SMAD/FHA domain"/>
    <property type="match status" value="1"/>
</dbReference>
<feature type="domain" description="Fork-head" evidence="9">
    <location>
        <begin position="322"/>
        <end position="416"/>
    </location>
</feature>
<dbReference type="InterPro" id="IPR008984">
    <property type="entry name" value="SMAD_FHA_dom_sf"/>
</dbReference>
<feature type="region of interest" description="Disordered" evidence="7">
    <location>
        <begin position="144"/>
        <end position="322"/>
    </location>
</feature>
<evidence type="ECO:0000259" key="8">
    <source>
        <dbReference type="PROSITE" id="PS50006"/>
    </source>
</evidence>
<evidence type="ECO:0000313" key="10">
    <source>
        <dbReference type="EMBL" id="TFL05634.1"/>
    </source>
</evidence>
<keyword evidence="4" id="KW-0804">Transcription</keyword>
<keyword evidence="3 6" id="KW-0238">DNA-binding</keyword>
<dbReference type="Gene3D" id="2.60.200.20">
    <property type="match status" value="1"/>
</dbReference>
<evidence type="ECO:0000313" key="11">
    <source>
        <dbReference type="Proteomes" id="UP000305067"/>
    </source>
</evidence>
<keyword evidence="5 6" id="KW-0539">Nucleus</keyword>
<evidence type="ECO:0000256" key="1">
    <source>
        <dbReference type="ARBA" id="ARBA00004123"/>
    </source>
</evidence>
<evidence type="ECO:0000256" key="7">
    <source>
        <dbReference type="SAM" id="MobiDB-lite"/>
    </source>
</evidence>
<dbReference type="InterPro" id="IPR036390">
    <property type="entry name" value="WH_DNA-bd_sf"/>
</dbReference>
<feature type="DNA-binding region" description="Fork-head" evidence="6">
    <location>
        <begin position="322"/>
        <end position="416"/>
    </location>
</feature>
<dbReference type="GO" id="GO:0000978">
    <property type="term" value="F:RNA polymerase II cis-regulatory region sequence-specific DNA binding"/>
    <property type="evidence" value="ECO:0007669"/>
    <property type="project" value="TreeGrafter"/>
</dbReference>
<evidence type="ECO:0000256" key="5">
    <source>
        <dbReference type="ARBA" id="ARBA00023242"/>
    </source>
</evidence>
<feature type="compositionally biased region" description="Basic residues" evidence="7">
    <location>
        <begin position="702"/>
        <end position="718"/>
    </location>
</feature>
<protein>
    <recommendedName>
        <fullName evidence="12">Fork head domain-containing protein</fullName>
    </recommendedName>
</protein>
<evidence type="ECO:0000259" key="9">
    <source>
        <dbReference type="PROSITE" id="PS50039"/>
    </source>
</evidence>
<feature type="region of interest" description="Disordered" evidence="7">
    <location>
        <begin position="499"/>
        <end position="592"/>
    </location>
</feature>
<sequence>MDSVLATSTAEYSLVDHKGNLNPISNDVKDKTIAAYYSLIFPTYTFYLQTLTCSIGRRTVATSGPSVEDNSKVDVDLGPLKSVSRLHAKIEYDYDVESFVISVVGRNGAWIDGVWAKAGSRVALSEHTQIQIASRIFQFVLPPSPLPQDDASTPSPTTSSGIRGRSPSVDIDITSISPASSPPLSPPHLASGLVTPRPKSHGPVSGDPPDPPHLDLDIDLDIEESEEELKPLPVTPPRPVVAAKRPKPRHAPPSPKLPNSNSIPRHTVKGLVKPQLTFSTPTPAPEEAEGSSLNSKKRKKAPKQLIPDPSWTRPAPEDMPPKPPYTYAQLIYRAIKGIGEKATLQEICNWIMTEFDYYKWCDGAWMSSVRHNLSSSKAFKKLERCGGDRGKGFFWAVEEALEHTFIEQEAKMNQAQLAQSSSVISGTKAGKKKGGAPLSDPPLKRSIKGDKGNTPLPPPLTTVPLVSKSVLDRGMTFTNATTSSPYSTNHANRSSSIITNSAAPTSHPPQWGQYGHHQQQQQQQQQHQAFATRPVPTPAPLPPAPSITSPPAYYATSPPINSPPISSTLSPPLAAPVSGPAPPAAPTPAPGGTAAAAQAAVAQFSASIAFLDPNSRVPIVIGLPPNAAPVTTQSTLPATDPSSSSISFTSPPMSLHANTIYLDPSVFGHLTPEQLAGLEALGMQKSLELLRGYMARFLKEKMGRKKKGKKKDKEKKKKDKDSKEGGDADVTMQEAQQPEMKYDAPIDVDGDPGSPILVIDDDEDDDRLAKRPRLG</sequence>
<feature type="compositionally biased region" description="Pro residues" evidence="7">
    <location>
        <begin position="579"/>
        <end position="589"/>
    </location>
</feature>
<organism evidence="10 11">
    <name type="scientific">Pterulicium gracile</name>
    <dbReference type="NCBI Taxonomy" id="1884261"/>
    <lineage>
        <taxon>Eukaryota</taxon>
        <taxon>Fungi</taxon>
        <taxon>Dikarya</taxon>
        <taxon>Basidiomycota</taxon>
        <taxon>Agaricomycotina</taxon>
        <taxon>Agaricomycetes</taxon>
        <taxon>Agaricomycetidae</taxon>
        <taxon>Agaricales</taxon>
        <taxon>Pleurotineae</taxon>
        <taxon>Pterulaceae</taxon>
        <taxon>Pterulicium</taxon>
    </lineage>
</organism>
<dbReference type="AlphaFoldDB" id="A0A5C3R444"/>
<feature type="compositionally biased region" description="Acidic residues" evidence="7">
    <location>
        <begin position="217"/>
        <end position="227"/>
    </location>
</feature>
<dbReference type="InterPro" id="IPR001766">
    <property type="entry name" value="Fork_head_dom"/>
</dbReference>
<name>A0A5C3R444_9AGAR</name>
<dbReference type="PANTHER" id="PTHR45881">
    <property type="entry name" value="CHECKPOINT SUPPRESSOR 1-LIKE, ISOFORM A-RELATED"/>
    <property type="match status" value="1"/>
</dbReference>
<dbReference type="EMBL" id="ML178816">
    <property type="protein sequence ID" value="TFL05634.1"/>
    <property type="molecule type" value="Genomic_DNA"/>
</dbReference>
<feature type="region of interest" description="Disordered" evidence="7">
    <location>
        <begin position="423"/>
        <end position="463"/>
    </location>
</feature>
<feature type="compositionally biased region" description="Pro residues" evidence="7">
    <location>
        <begin position="535"/>
        <end position="545"/>
    </location>
</feature>
<feature type="domain" description="FHA" evidence="8">
    <location>
        <begin position="53"/>
        <end position="116"/>
    </location>
</feature>
<feature type="compositionally biased region" description="Low complexity" evidence="7">
    <location>
        <begin position="516"/>
        <end position="534"/>
    </location>
</feature>
<accession>A0A5C3R444</accession>
<evidence type="ECO:0000256" key="3">
    <source>
        <dbReference type="ARBA" id="ARBA00023125"/>
    </source>
</evidence>
<evidence type="ECO:0008006" key="12">
    <source>
        <dbReference type="Google" id="ProtNLM"/>
    </source>
</evidence>
<dbReference type="OrthoDB" id="5954824at2759"/>
<dbReference type="STRING" id="1884261.A0A5C3R444"/>
<evidence type="ECO:0000256" key="2">
    <source>
        <dbReference type="ARBA" id="ARBA00023015"/>
    </source>
</evidence>
<dbReference type="SMART" id="SM00339">
    <property type="entry name" value="FH"/>
    <property type="match status" value="1"/>
</dbReference>
<dbReference type="Proteomes" id="UP000305067">
    <property type="component" value="Unassembled WGS sequence"/>
</dbReference>
<keyword evidence="2" id="KW-0805">Transcription regulation</keyword>
<gene>
    <name evidence="10" type="ORF">BDV98DRAFT_589240</name>
</gene>
<dbReference type="Pfam" id="PF00498">
    <property type="entry name" value="FHA"/>
    <property type="match status" value="1"/>
</dbReference>
<dbReference type="Pfam" id="PF00250">
    <property type="entry name" value="Forkhead"/>
    <property type="match status" value="1"/>
</dbReference>
<dbReference type="CDD" id="cd00059">
    <property type="entry name" value="FH_FOX"/>
    <property type="match status" value="1"/>
</dbReference>
<dbReference type="PANTHER" id="PTHR45881:SF1">
    <property type="entry name" value="FORK HEAD PROTEIN HOMOLOG 2"/>
    <property type="match status" value="1"/>
</dbReference>
<feature type="compositionally biased region" description="Low complexity" evidence="7">
    <location>
        <begin position="546"/>
        <end position="578"/>
    </location>
</feature>
<dbReference type="GO" id="GO:0005634">
    <property type="term" value="C:nucleus"/>
    <property type="evidence" value="ECO:0007669"/>
    <property type="project" value="UniProtKB-SubCell"/>
</dbReference>
<keyword evidence="11" id="KW-1185">Reference proteome</keyword>
<comment type="subcellular location">
    <subcellularLocation>
        <location evidence="1 6">Nucleus</location>
    </subcellularLocation>
</comment>
<dbReference type="SUPFAM" id="SSF46785">
    <property type="entry name" value="Winged helix' DNA-binding domain"/>
    <property type="match status" value="1"/>
</dbReference>
<feature type="region of interest" description="Disordered" evidence="7">
    <location>
        <begin position="701"/>
        <end position="775"/>
    </location>
</feature>
<evidence type="ECO:0000256" key="4">
    <source>
        <dbReference type="ARBA" id="ARBA00023163"/>
    </source>
</evidence>
<dbReference type="PRINTS" id="PR00053">
    <property type="entry name" value="FORKHEAD"/>
</dbReference>
<dbReference type="Gene3D" id="1.10.10.10">
    <property type="entry name" value="Winged helix-like DNA-binding domain superfamily/Winged helix DNA-binding domain"/>
    <property type="match status" value="1"/>
</dbReference>
<dbReference type="InterPro" id="IPR036388">
    <property type="entry name" value="WH-like_DNA-bd_sf"/>
</dbReference>
<proteinExistence type="predicted"/>
<evidence type="ECO:0000256" key="6">
    <source>
        <dbReference type="PROSITE-ProRule" id="PRU00089"/>
    </source>
</evidence>
<reference evidence="10 11" key="1">
    <citation type="journal article" date="2019" name="Nat. Ecol. Evol.">
        <title>Megaphylogeny resolves global patterns of mushroom evolution.</title>
        <authorList>
            <person name="Varga T."/>
            <person name="Krizsan K."/>
            <person name="Foldi C."/>
            <person name="Dima B."/>
            <person name="Sanchez-Garcia M."/>
            <person name="Sanchez-Ramirez S."/>
            <person name="Szollosi G.J."/>
            <person name="Szarkandi J.G."/>
            <person name="Papp V."/>
            <person name="Albert L."/>
            <person name="Andreopoulos W."/>
            <person name="Angelini C."/>
            <person name="Antonin V."/>
            <person name="Barry K.W."/>
            <person name="Bougher N.L."/>
            <person name="Buchanan P."/>
            <person name="Buyck B."/>
            <person name="Bense V."/>
            <person name="Catcheside P."/>
            <person name="Chovatia M."/>
            <person name="Cooper J."/>
            <person name="Damon W."/>
            <person name="Desjardin D."/>
            <person name="Finy P."/>
            <person name="Geml J."/>
            <person name="Haridas S."/>
            <person name="Hughes K."/>
            <person name="Justo A."/>
            <person name="Karasinski D."/>
            <person name="Kautmanova I."/>
            <person name="Kiss B."/>
            <person name="Kocsube S."/>
            <person name="Kotiranta H."/>
            <person name="LaButti K.M."/>
            <person name="Lechner B.E."/>
            <person name="Liimatainen K."/>
            <person name="Lipzen A."/>
            <person name="Lukacs Z."/>
            <person name="Mihaltcheva S."/>
            <person name="Morgado L.N."/>
            <person name="Niskanen T."/>
            <person name="Noordeloos M.E."/>
            <person name="Ohm R.A."/>
            <person name="Ortiz-Santana B."/>
            <person name="Ovrebo C."/>
            <person name="Racz N."/>
            <person name="Riley R."/>
            <person name="Savchenko A."/>
            <person name="Shiryaev A."/>
            <person name="Soop K."/>
            <person name="Spirin V."/>
            <person name="Szebenyi C."/>
            <person name="Tomsovsky M."/>
            <person name="Tulloss R.E."/>
            <person name="Uehling J."/>
            <person name="Grigoriev I.V."/>
            <person name="Vagvolgyi C."/>
            <person name="Papp T."/>
            <person name="Martin F.M."/>
            <person name="Miettinen O."/>
            <person name="Hibbett D.S."/>
            <person name="Nagy L.G."/>
        </authorList>
    </citation>
    <scope>NUCLEOTIDE SEQUENCE [LARGE SCALE GENOMIC DNA]</scope>
    <source>
        <strain evidence="10 11">CBS 309.79</strain>
    </source>
</reference>